<evidence type="ECO:0000256" key="1">
    <source>
        <dbReference type="SAM" id="Phobius"/>
    </source>
</evidence>
<gene>
    <name evidence="2" type="ORF">K402DRAFT_389658</name>
</gene>
<organism evidence="2 3">
    <name type="scientific">Aulographum hederae CBS 113979</name>
    <dbReference type="NCBI Taxonomy" id="1176131"/>
    <lineage>
        <taxon>Eukaryota</taxon>
        <taxon>Fungi</taxon>
        <taxon>Dikarya</taxon>
        <taxon>Ascomycota</taxon>
        <taxon>Pezizomycotina</taxon>
        <taxon>Dothideomycetes</taxon>
        <taxon>Pleosporomycetidae</taxon>
        <taxon>Aulographales</taxon>
        <taxon>Aulographaceae</taxon>
    </lineage>
</organism>
<dbReference type="EMBL" id="ML977141">
    <property type="protein sequence ID" value="KAF1990739.1"/>
    <property type="molecule type" value="Genomic_DNA"/>
</dbReference>
<evidence type="ECO:0000313" key="3">
    <source>
        <dbReference type="Proteomes" id="UP000800041"/>
    </source>
</evidence>
<protein>
    <submittedName>
        <fullName evidence="2">Uncharacterized protein</fullName>
    </submittedName>
</protein>
<sequence>MSLDAKFIITSLVLFALAAISIRIILREQEFSSTNTTFNPLPALLGVALIGMGAYSAYKRIQTGDGEVEEVAEEKKEQ</sequence>
<dbReference type="Proteomes" id="UP000800041">
    <property type="component" value="Unassembled WGS sequence"/>
</dbReference>
<keyword evidence="1" id="KW-0472">Membrane</keyword>
<dbReference type="AlphaFoldDB" id="A0A6G1HCJ3"/>
<feature type="transmembrane region" description="Helical" evidence="1">
    <location>
        <begin position="38"/>
        <end position="58"/>
    </location>
</feature>
<name>A0A6G1HCJ3_9PEZI</name>
<feature type="transmembrane region" description="Helical" evidence="1">
    <location>
        <begin position="7"/>
        <end position="26"/>
    </location>
</feature>
<evidence type="ECO:0000313" key="2">
    <source>
        <dbReference type="EMBL" id="KAF1990739.1"/>
    </source>
</evidence>
<keyword evidence="1" id="KW-1133">Transmembrane helix</keyword>
<reference evidence="2" key="1">
    <citation type="journal article" date="2020" name="Stud. Mycol.">
        <title>101 Dothideomycetes genomes: a test case for predicting lifestyles and emergence of pathogens.</title>
        <authorList>
            <person name="Haridas S."/>
            <person name="Albert R."/>
            <person name="Binder M."/>
            <person name="Bloem J."/>
            <person name="Labutti K."/>
            <person name="Salamov A."/>
            <person name="Andreopoulos B."/>
            <person name="Baker S."/>
            <person name="Barry K."/>
            <person name="Bills G."/>
            <person name="Bluhm B."/>
            <person name="Cannon C."/>
            <person name="Castanera R."/>
            <person name="Culley D."/>
            <person name="Daum C."/>
            <person name="Ezra D."/>
            <person name="Gonzalez J."/>
            <person name="Henrissat B."/>
            <person name="Kuo A."/>
            <person name="Liang C."/>
            <person name="Lipzen A."/>
            <person name="Lutzoni F."/>
            <person name="Magnuson J."/>
            <person name="Mondo S."/>
            <person name="Nolan M."/>
            <person name="Ohm R."/>
            <person name="Pangilinan J."/>
            <person name="Park H.-J."/>
            <person name="Ramirez L."/>
            <person name="Alfaro M."/>
            <person name="Sun H."/>
            <person name="Tritt A."/>
            <person name="Yoshinaga Y."/>
            <person name="Zwiers L.-H."/>
            <person name="Turgeon B."/>
            <person name="Goodwin S."/>
            <person name="Spatafora J."/>
            <person name="Crous P."/>
            <person name="Grigoriev I."/>
        </authorList>
    </citation>
    <scope>NUCLEOTIDE SEQUENCE</scope>
    <source>
        <strain evidence="2">CBS 113979</strain>
    </source>
</reference>
<keyword evidence="1" id="KW-0812">Transmembrane</keyword>
<keyword evidence="3" id="KW-1185">Reference proteome</keyword>
<accession>A0A6G1HCJ3</accession>
<proteinExistence type="predicted"/>